<dbReference type="SMART" id="SM00702">
    <property type="entry name" value="P4Hc"/>
    <property type="match status" value="1"/>
</dbReference>
<dbReference type="InterPro" id="IPR045054">
    <property type="entry name" value="P4HA-like"/>
</dbReference>
<sequence length="979" mass="109330">MFSYPPATWNAMGLGVACSWSTLGIVAILKPRMTAELFGITALTDSKIAGRESLVGFSGLIGSRDIAISFALFLLASKGQNDAMGTVILSTLCLMTMASLLKLPQEVRDQIIRECILSSRAAPSLAALKETRVPLQNTIDPHPMWARETNIFVERDQKKWLKNPLLGTNRQLRHDTQGVIRRLDSLPYTLDVAVVQNVGLMPTWLSFPARQKHIDTLHIHFRILDGVEDIDEAFPWFDNAEWYFDGILASYNKGIHLTTWNVMMLLSCYILNMLDDSVQNGAGTLPVDAPRCPNSQSEYQATAPYTIKTIIIDITGPDTDTYWETPKAETEEVNPCRPCRFGDDVFYRNAPWPAYRLKPEGRLEPAHHLGREIFDVFDFMSADHPYELYGHMWEQNMGDFEVRVNGKYWDKLDGTYVFCSRHGSLFYSEEDRATLRGVDEMMQTVERRRECDTEYLTKTVLCRHTNIDISEATHIPHQDRVKSLIQAMAKTKSRKRKQQNAQPTHPNKVPKTATAAVLTPPPDAGAQFEPKNLHTVVSTEELDITIETLTSLAQYPSLIKSKWCKDLRVAVYDFRQACTTGVNNNAAGANLTAQITAALADRRYTEARILLAEMRIRGEEPKLGAFCRWVRDLDVISGLSTKPDEGAPIKRSAKEEELICVIDAVLRACGHADNSPNALVQPSSPIVLQSIWDRRPSSPPEQVYASVLDGSLLASAPASLAKSLRIIETTPGPERKPPNHHDAILYASTPEAVPLSTTCPPISHEPHPVVPGLSVATNVLYPDECKAIITAGEFVNFVPDAPLREDGDISILAHNFYWVVDTTFHDTLWSRISPYVPASVGGRLARGINRRFRVYRYVPGAEYRCHIDGAWPPSGITKDDTYVYDNSPAEKKQSSLFTFLIYLNDEFEGGETTYFLPAAREGTLNAYPIRPVMGGAAIFPHGDPKGALLHEGTGVRKGAKYVIRTEIEYDVDPSEVRNE</sequence>
<dbReference type="Pfam" id="PF14087">
    <property type="entry name" value="DUF4267"/>
    <property type="match status" value="1"/>
</dbReference>
<dbReference type="Gene3D" id="2.60.120.620">
    <property type="entry name" value="q2cbj1_9rhob like domain"/>
    <property type="match status" value="1"/>
</dbReference>
<accession>A0A8H4PCK0</accession>
<organism evidence="9 10">
    <name type="scientific">Fusarium albosuccineum</name>
    <dbReference type="NCBI Taxonomy" id="1237068"/>
    <lineage>
        <taxon>Eukaryota</taxon>
        <taxon>Fungi</taxon>
        <taxon>Dikarya</taxon>
        <taxon>Ascomycota</taxon>
        <taxon>Pezizomycotina</taxon>
        <taxon>Sordariomycetes</taxon>
        <taxon>Hypocreomycetidae</taxon>
        <taxon>Hypocreales</taxon>
        <taxon>Nectriaceae</taxon>
        <taxon>Fusarium</taxon>
        <taxon>Fusarium decemcellulare species complex</taxon>
    </lineage>
</organism>
<feature type="region of interest" description="Disordered" evidence="6">
    <location>
        <begin position="489"/>
        <end position="515"/>
    </location>
</feature>
<dbReference type="OrthoDB" id="69177at2759"/>
<evidence type="ECO:0000313" key="10">
    <source>
        <dbReference type="Proteomes" id="UP000554235"/>
    </source>
</evidence>
<dbReference type="InterPro" id="IPR005123">
    <property type="entry name" value="Oxoglu/Fe-dep_dioxygenase_dom"/>
</dbReference>
<evidence type="ECO:0000259" key="8">
    <source>
        <dbReference type="PROSITE" id="PS51471"/>
    </source>
</evidence>
<dbReference type="InterPro" id="IPR025363">
    <property type="entry name" value="DUF4267"/>
</dbReference>
<feature type="domain" description="Fe2OG dioxygenase" evidence="8">
    <location>
        <begin position="847"/>
        <end position="969"/>
    </location>
</feature>
<dbReference type="GO" id="GO:0005783">
    <property type="term" value="C:endoplasmic reticulum"/>
    <property type="evidence" value="ECO:0007669"/>
    <property type="project" value="TreeGrafter"/>
</dbReference>
<keyword evidence="10" id="KW-1185">Reference proteome</keyword>
<dbReference type="PROSITE" id="PS51471">
    <property type="entry name" value="FE2OG_OXY"/>
    <property type="match status" value="1"/>
</dbReference>
<evidence type="ECO:0000313" key="9">
    <source>
        <dbReference type="EMBL" id="KAF4464371.1"/>
    </source>
</evidence>
<dbReference type="GO" id="GO:0031418">
    <property type="term" value="F:L-ascorbic acid binding"/>
    <property type="evidence" value="ECO:0007669"/>
    <property type="project" value="InterPro"/>
</dbReference>
<name>A0A8H4PCK0_9HYPO</name>
<dbReference type="Proteomes" id="UP000554235">
    <property type="component" value="Unassembled WGS sequence"/>
</dbReference>
<keyword evidence="7" id="KW-0472">Membrane</keyword>
<dbReference type="PANTHER" id="PTHR10869:SF247">
    <property type="entry name" value="FE2OG DIOXYGENASE DOMAIN-CONTAINING PROTEIN"/>
    <property type="match status" value="1"/>
</dbReference>
<comment type="caution">
    <text evidence="9">The sequence shown here is derived from an EMBL/GenBank/DDBJ whole genome shotgun (WGS) entry which is preliminary data.</text>
</comment>
<keyword evidence="7" id="KW-0812">Transmembrane</keyword>
<evidence type="ECO:0000256" key="3">
    <source>
        <dbReference type="ARBA" id="ARBA00022964"/>
    </source>
</evidence>
<reference evidence="9 10" key="1">
    <citation type="submission" date="2020-01" db="EMBL/GenBank/DDBJ databases">
        <title>Identification and distribution of gene clusters putatively required for synthesis of sphingolipid metabolism inhibitors in phylogenetically diverse species of the filamentous fungus Fusarium.</title>
        <authorList>
            <person name="Kim H.-S."/>
            <person name="Busman M."/>
            <person name="Brown D.W."/>
            <person name="Divon H."/>
            <person name="Uhlig S."/>
            <person name="Proctor R.H."/>
        </authorList>
    </citation>
    <scope>NUCLEOTIDE SEQUENCE [LARGE SCALE GENOMIC DNA]</scope>
    <source>
        <strain evidence="9 10">NRRL 20459</strain>
    </source>
</reference>
<feature type="transmembrane region" description="Helical" evidence="7">
    <location>
        <begin position="12"/>
        <end position="29"/>
    </location>
</feature>
<dbReference type="GO" id="GO:0004656">
    <property type="term" value="F:procollagen-proline 4-dioxygenase activity"/>
    <property type="evidence" value="ECO:0007669"/>
    <property type="project" value="TreeGrafter"/>
</dbReference>
<comment type="cofactor">
    <cofactor evidence="1">
        <name>L-ascorbate</name>
        <dbReference type="ChEBI" id="CHEBI:38290"/>
    </cofactor>
</comment>
<dbReference type="EMBL" id="JAADYS010001201">
    <property type="protein sequence ID" value="KAF4464371.1"/>
    <property type="molecule type" value="Genomic_DNA"/>
</dbReference>
<evidence type="ECO:0000256" key="4">
    <source>
        <dbReference type="ARBA" id="ARBA00023002"/>
    </source>
</evidence>
<keyword evidence="7" id="KW-1133">Transmembrane helix</keyword>
<keyword evidence="2" id="KW-0479">Metal-binding</keyword>
<dbReference type="InterPro" id="IPR044862">
    <property type="entry name" value="Pro_4_hyd_alph_FE2OG_OXY"/>
</dbReference>
<evidence type="ECO:0000256" key="2">
    <source>
        <dbReference type="ARBA" id="ARBA00022723"/>
    </source>
</evidence>
<dbReference type="GO" id="GO:0005506">
    <property type="term" value="F:iron ion binding"/>
    <property type="evidence" value="ECO:0007669"/>
    <property type="project" value="InterPro"/>
</dbReference>
<evidence type="ECO:0000256" key="1">
    <source>
        <dbReference type="ARBA" id="ARBA00001961"/>
    </source>
</evidence>
<keyword evidence="4" id="KW-0560">Oxidoreductase</keyword>
<evidence type="ECO:0000256" key="7">
    <source>
        <dbReference type="SAM" id="Phobius"/>
    </source>
</evidence>
<dbReference type="AlphaFoldDB" id="A0A8H4PCK0"/>
<keyword evidence="3" id="KW-0223">Dioxygenase</keyword>
<evidence type="ECO:0000256" key="6">
    <source>
        <dbReference type="SAM" id="MobiDB-lite"/>
    </source>
</evidence>
<dbReference type="InterPro" id="IPR006620">
    <property type="entry name" value="Pro_4_hyd_alph"/>
</dbReference>
<protein>
    <submittedName>
        <fullName evidence="9">Prolyl 4-hydroxylase</fullName>
    </submittedName>
</protein>
<dbReference type="PANTHER" id="PTHR10869">
    <property type="entry name" value="PROLYL 4-HYDROXYLASE ALPHA SUBUNIT"/>
    <property type="match status" value="1"/>
</dbReference>
<keyword evidence="5" id="KW-0408">Iron</keyword>
<gene>
    <name evidence="9" type="ORF">FALBO_8805</name>
</gene>
<evidence type="ECO:0000256" key="5">
    <source>
        <dbReference type="ARBA" id="ARBA00023004"/>
    </source>
</evidence>
<proteinExistence type="predicted"/>
<dbReference type="Pfam" id="PF13640">
    <property type="entry name" value="2OG-FeII_Oxy_3"/>
    <property type="match status" value="1"/>
</dbReference>
<dbReference type="FunFam" id="2.60.120.620:FF:000020">
    <property type="entry name" value="Unplaced genomic scaffold supercont2.4, whole genome shotgun sequence"/>
    <property type="match status" value="1"/>
</dbReference>